<accession>A0AAN8G7X6</accession>
<organism evidence="2 3">
    <name type="scientific">Patella caerulea</name>
    <name type="common">Rayed Mediterranean limpet</name>
    <dbReference type="NCBI Taxonomy" id="87958"/>
    <lineage>
        <taxon>Eukaryota</taxon>
        <taxon>Metazoa</taxon>
        <taxon>Spiralia</taxon>
        <taxon>Lophotrochozoa</taxon>
        <taxon>Mollusca</taxon>
        <taxon>Gastropoda</taxon>
        <taxon>Patellogastropoda</taxon>
        <taxon>Patelloidea</taxon>
        <taxon>Patellidae</taxon>
        <taxon>Patella</taxon>
    </lineage>
</organism>
<keyword evidence="3" id="KW-1185">Reference proteome</keyword>
<comment type="caution">
    <text evidence="2">The sequence shown here is derived from an EMBL/GenBank/DDBJ whole genome shotgun (WGS) entry which is preliminary data.</text>
</comment>
<feature type="region of interest" description="Disordered" evidence="1">
    <location>
        <begin position="140"/>
        <end position="162"/>
    </location>
</feature>
<dbReference type="Proteomes" id="UP001347796">
    <property type="component" value="Unassembled WGS sequence"/>
</dbReference>
<name>A0AAN8G7X6_PATCE</name>
<dbReference type="AlphaFoldDB" id="A0AAN8G7X6"/>
<protein>
    <submittedName>
        <fullName evidence="2">Uncharacterized protein</fullName>
    </submittedName>
</protein>
<sequence>MKYYICTYVSPGCIFKPTRIAPREESVGDNMIEVYKILTGIYDQEVADDLLVLNTRSTNTRGHNLKLEKRASKTNLRKHSFTNRITEIWNNLPQEVVAAKTVKQFENRLDKFWINQEMKYDHNEDIKLIGKCAQRNRQENIEQEEVDIEAETPASIDDPKVS</sequence>
<feature type="compositionally biased region" description="Acidic residues" evidence="1">
    <location>
        <begin position="141"/>
        <end position="150"/>
    </location>
</feature>
<reference evidence="2 3" key="1">
    <citation type="submission" date="2024-01" db="EMBL/GenBank/DDBJ databases">
        <title>The genome of the rayed Mediterranean limpet Patella caerulea (Linnaeus, 1758).</title>
        <authorList>
            <person name="Anh-Thu Weber A."/>
            <person name="Halstead-Nussloch G."/>
        </authorList>
    </citation>
    <scope>NUCLEOTIDE SEQUENCE [LARGE SCALE GENOMIC DNA]</scope>
    <source>
        <strain evidence="2">AATW-2023a</strain>
        <tissue evidence="2">Whole specimen</tissue>
    </source>
</reference>
<evidence type="ECO:0000313" key="3">
    <source>
        <dbReference type="Proteomes" id="UP001347796"/>
    </source>
</evidence>
<evidence type="ECO:0000256" key="1">
    <source>
        <dbReference type="SAM" id="MobiDB-lite"/>
    </source>
</evidence>
<evidence type="ECO:0000313" key="2">
    <source>
        <dbReference type="EMBL" id="KAK6167368.1"/>
    </source>
</evidence>
<proteinExistence type="predicted"/>
<gene>
    <name evidence="2" type="ORF">SNE40_021413</name>
</gene>
<dbReference type="EMBL" id="JAZGQO010000018">
    <property type="protein sequence ID" value="KAK6167368.1"/>
    <property type="molecule type" value="Genomic_DNA"/>
</dbReference>